<keyword evidence="2" id="KW-1185">Reference proteome</keyword>
<name>A0A813HBJ7_POLGL</name>
<dbReference type="Proteomes" id="UP000654075">
    <property type="component" value="Unassembled WGS sequence"/>
</dbReference>
<protein>
    <submittedName>
        <fullName evidence="1">Uncharacterized protein</fullName>
    </submittedName>
</protein>
<proteinExistence type="predicted"/>
<dbReference type="AlphaFoldDB" id="A0A813HBJ7"/>
<gene>
    <name evidence="1" type="ORF">PGLA1383_LOCUS50620</name>
</gene>
<feature type="non-terminal residue" evidence="1">
    <location>
        <position position="166"/>
    </location>
</feature>
<accession>A0A813HBJ7</accession>
<evidence type="ECO:0000313" key="2">
    <source>
        <dbReference type="Proteomes" id="UP000654075"/>
    </source>
</evidence>
<evidence type="ECO:0000313" key="1">
    <source>
        <dbReference type="EMBL" id="CAE8635011.1"/>
    </source>
</evidence>
<dbReference type="EMBL" id="CAJNNV010031211">
    <property type="protein sequence ID" value="CAE8635011.1"/>
    <property type="molecule type" value="Genomic_DNA"/>
</dbReference>
<comment type="caution">
    <text evidence="1">The sequence shown here is derived from an EMBL/GenBank/DDBJ whole genome shotgun (WGS) entry which is preliminary data.</text>
</comment>
<dbReference type="OrthoDB" id="416848at2759"/>
<reference evidence="1" key="1">
    <citation type="submission" date="2021-02" db="EMBL/GenBank/DDBJ databases">
        <authorList>
            <person name="Dougan E. K."/>
            <person name="Rhodes N."/>
            <person name="Thang M."/>
            <person name="Chan C."/>
        </authorList>
    </citation>
    <scope>NUCLEOTIDE SEQUENCE</scope>
</reference>
<organism evidence="1 2">
    <name type="scientific">Polarella glacialis</name>
    <name type="common">Dinoflagellate</name>
    <dbReference type="NCBI Taxonomy" id="89957"/>
    <lineage>
        <taxon>Eukaryota</taxon>
        <taxon>Sar</taxon>
        <taxon>Alveolata</taxon>
        <taxon>Dinophyceae</taxon>
        <taxon>Suessiales</taxon>
        <taxon>Suessiaceae</taxon>
        <taxon>Polarella</taxon>
    </lineage>
</organism>
<sequence>MTSEGLSEALCRAKALHARLRARQEAQPETPGLHRVAFISLARQQSRRLQFLEQLGRFPALLCRSEWFRAVDGATLDLKAVPEGVVTAEGLGDAQTPREKVLGYVLTRGGIGLAGALHHSLELIARDPDDSHVYLLCEDDSLLAPDFPAAFAGLLSVAQLHDPWWE</sequence>